<organism evidence="6 7">
    <name type="scientific">Hebeloma cylindrosporum</name>
    <dbReference type="NCBI Taxonomy" id="76867"/>
    <lineage>
        <taxon>Eukaryota</taxon>
        <taxon>Fungi</taxon>
        <taxon>Dikarya</taxon>
        <taxon>Basidiomycota</taxon>
        <taxon>Agaricomycotina</taxon>
        <taxon>Agaricomycetes</taxon>
        <taxon>Agaricomycetidae</taxon>
        <taxon>Agaricales</taxon>
        <taxon>Agaricineae</taxon>
        <taxon>Hymenogastraceae</taxon>
        <taxon>Hebeloma</taxon>
    </lineage>
</organism>
<evidence type="ECO:0000313" key="7">
    <source>
        <dbReference type="Proteomes" id="UP000053424"/>
    </source>
</evidence>
<dbReference type="PANTHER" id="PTHR23427">
    <property type="entry name" value="SURFEIT LOCUS PROTEIN"/>
    <property type="match status" value="1"/>
</dbReference>
<sequence length="289" mass="33095">MFRGTFSSGFSFTRRCLHTSPPRQSWFRSTKSSVPAVYKAGREPWMKPTMVLLGIMPIFTFALGTWQLKRLKWKIDLIDELEEKLQLQPLSLPPNINLSVIPDFVFRRVLVKGKWDHAHTMMLTPRVRDGVHGFHVVTPLIRENGSTVLVDRGFVSRDILPSATEDEEVEILGMLRTSQPRNVFTPDNDPEHGEWYWTDVEKMADFAGGEASGVQPVFIEQIFEGHAGEANTRLKKGIPIGRAPTVDLRNSHLSYVITWFSLSGLTAFMFFRVLVNKRNLPGRRMPRFR</sequence>
<feature type="transmembrane region" description="Helical" evidence="5">
    <location>
        <begin position="253"/>
        <end position="275"/>
    </location>
</feature>
<proteinExistence type="inferred from homology"/>
<evidence type="ECO:0000256" key="2">
    <source>
        <dbReference type="ARBA" id="ARBA00022692"/>
    </source>
</evidence>
<comment type="subcellular location">
    <subcellularLocation>
        <location evidence="1">Membrane</location>
    </subcellularLocation>
    <subcellularLocation>
        <location evidence="5">Mitochondrion inner membrane</location>
        <topology evidence="5">Multi-pass membrane protein</topology>
    </subcellularLocation>
</comment>
<dbReference type="GO" id="GO:0005743">
    <property type="term" value="C:mitochondrial inner membrane"/>
    <property type="evidence" value="ECO:0007669"/>
    <property type="project" value="UniProtKB-SubCell"/>
</dbReference>
<gene>
    <name evidence="6" type="ORF">M413DRAFT_439450</name>
</gene>
<comment type="similarity">
    <text evidence="5">Belongs to the SURF1 family.</text>
</comment>
<dbReference type="PROSITE" id="PS50895">
    <property type="entry name" value="SURF1"/>
    <property type="match status" value="1"/>
</dbReference>
<reference evidence="6 7" key="1">
    <citation type="submission" date="2014-04" db="EMBL/GenBank/DDBJ databases">
        <authorList>
            <consortium name="DOE Joint Genome Institute"/>
            <person name="Kuo A."/>
            <person name="Gay G."/>
            <person name="Dore J."/>
            <person name="Kohler A."/>
            <person name="Nagy L.G."/>
            <person name="Floudas D."/>
            <person name="Copeland A."/>
            <person name="Barry K.W."/>
            <person name="Cichocki N."/>
            <person name="Veneault-Fourrey C."/>
            <person name="LaButti K."/>
            <person name="Lindquist E.A."/>
            <person name="Lipzen A."/>
            <person name="Lundell T."/>
            <person name="Morin E."/>
            <person name="Murat C."/>
            <person name="Sun H."/>
            <person name="Tunlid A."/>
            <person name="Henrissat B."/>
            <person name="Grigoriev I.V."/>
            <person name="Hibbett D.S."/>
            <person name="Martin F."/>
            <person name="Nordberg H.P."/>
            <person name="Cantor M.N."/>
            <person name="Hua S.X."/>
        </authorList>
    </citation>
    <scope>NUCLEOTIDE SEQUENCE [LARGE SCALE GENOMIC DNA]</scope>
    <source>
        <strain evidence="7">h7</strain>
    </source>
</reference>
<dbReference type="EMBL" id="KN831769">
    <property type="protein sequence ID" value="KIM47779.1"/>
    <property type="molecule type" value="Genomic_DNA"/>
</dbReference>
<keyword evidence="2 5" id="KW-0812">Transmembrane</keyword>
<keyword evidence="7" id="KW-1185">Reference proteome</keyword>
<dbReference type="AlphaFoldDB" id="A0A0C3CUI6"/>
<reference evidence="7" key="2">
    <citation type="submission" date="2015-01" db="EMBL/GenBank/DDBJ databases">
        <title>Evolutionary Origins and Diversification of the Mycorrhizal Mutualists.</title>
        <authorList>
            <consortium name="DOE Joint Genome Institute"/>
            <consortium name="Mycorrhizal Genomics Consortium"/>
            <person name="Kohler A."/>
            <person name="Kuo A."/>
            <person name="Nagy L.G."/>
            <person name="Floudas D."/>
            <person name="Copeland A."/>
            <person name="Barry K.W."/>
            <person name="Cichocki N."/>
            <person name="Veneault-Fourrey C."/>
            <person name="LaButti K."/>
            <person name="Lindquist E.A."/>
            <person name="Lipzen A."/>
            <person name="Lundell T."/>
            <person name="Morin E."/>
            <person name="Murat C."/>
            <person name="Riley R."/>
            <person name="Ohm R."/>
            <person name="Sun H."/>
            <person name="Tunlid A."/>
            <person name="Henrissat B."/>
            <person name="Grigoriev I.V."/>
            <person name="Hibbett D.S."/>
            <person name="Martin F."/>
        </authorList>
    </citation>
    <scope>NUCLEOTIDE SEQUENCE [LARGE SCALE GENOMIC DNA]</scope>
    <source>
        <strain evidence="7">h7</strain>
    </source>
</reference>
<dbReference type="Proteomes" id="UP000053424">
    <property type="component" value="Unassembled WGS sequence"/>
</dbReference>
<keyword evidence="5" id="KW-0496">Mitochondrion</keyword>
<dbReference type="STRING" id="686832.A0A0C3CUI6"/>
<dbReference type="Pfam" id="PF02104">
    <property type="entry name" value="SURF1"/>
    <property type="match status" value="1"/>
</dbReference>
<name>A0A0C3CUI6_HEBCY</name>
<keyword evidence="4 5" id="KW-0472">Membrane</keyword>
<evidence type="ECO:0000256" key="5">
    <source>
        <dbReference type="RuleBase" id="RU363076"/>
    </source>
</evidence>
<keyword evidence="3 5" id="KW-1133">Transmembrane helix</keyword>
<dbReference type="InterPro" id="IPR002994">
    <property type="entry name" value="Surf1/Shy1"/>
</dbReference>
<evidence type="ECO:0000256" key="1">
    <source>
        <dbReference type="ARBA" id="ARBA00004370"/>
    </source>
</evidence>
<comment type="function">
    <text evidence="5">Probably involved in the biogenesis of the COX complex.</text>
</comment>
<keyword evidence="5" id="KW-0999">Mitochondrion inner membrane</keyword>
<evidence type="ECO:0000256" key="3">
    <source>
        <dbReference type="ARBA" id="ARBA00022989"/>
    </source>
</evidence>
<dbReference type="OrthoDB" id="10040024at2759"/>
<dbReference type="PANTHER" id="PTHR23427:SF2">
    <property type="entry name" value="SURFEIT LOCUS PROTEIN 1"/>
    <property type="match status" value="1"/>
</dbReference>
<protein>
    <recommendedName>
        <fullName evidence="5">SURF1-like protein</fullName>
    </recommendedName>
</protein>
<comment type="caution">
    <text evidence="5">Lacks conserved residue(s) required for the propagation of feature annotation.</text>
</comment>
<dbReference type="CDD" id="cd06662">
    <property type="entry name" value="SURF1"/>
    <property type="match status" value="1"/>
</dbReference>
<evidence type="ECO:0000313" key="6">
    <source>
        <dbReference type="EMBL" id="KIM47779.1"/>
    </source>
</evidence>
<dbReference type="GO" id="GO:0033617">
    <property type="term" value="P:mitochondrial respiratory chain complex IV assembly"/>
    <property type="evidence" value="ECO:0007669"/>
    <property type="project" value="TreeGrafter"/>
</dbReference>
<evidence type="ECO:0000256" key="4">
    <source>
        <dbReference type="ARBA" id="ARBA00023136"/>
    </source>
</evidence>
<dbReference type="HOGENOM" id="CLU_047737_3_1_1"/>
<dbReference type="InterPro" id="IPR045214">
    <property type="entry name" value="Surf1/Surf4"/>
</dbReference>
<accession>A0A0C3CUI6</accession>